<dbReference type="Pfam" id="PF14028">
    <property type="entry name" value="Lant_dehydr_C"/>
    <property type="match status" value="1"/>
</dbReference>
<dbReference type="EMBL" id="JACHJL010000017">
    <property type="protein sequence ID" value="MBB5938673.1"/>
    <property type="molecule type" value="Genomic_DNA"/>
</dbReference>
<dbReference type="InterPro" id="IPR023809">
    <property type="entry name" value="Thiopep_bacteriocin_synth_dom"/>
</dbReference>
<feature type="domain" description="Thiopeptide-type bacteriocin biosynthesis" evidence="3">
    <location>
        <begin position="782"/>
        <end position="1015"/>
    </location>
</feature>
<evidence type="ECO:0000313" key="4">
    <source>
        <dbReference type="EMBL" id="MBB5938673.1"/>
    </source>
</evidence>
<dbReference type="RefSeq" id="WP_184576584.1">
    <property type="nucleotide sequence ID" value="NZ_JACHJL010000017.1"/>
</dbReference>
<accession>A0A7W9V0W9</accession>
<evidence type="ECO:0000259" key="2">
    <source>
        <dbReference type="Pfam" id="PF04738"/>
    </source>
</evidence>
<sequence length="1047" mass="114137">MNAVSRRLRFVSAKPALLRATCHPASSLSVAPVPDLADVSQWGVSAARQWAQITWASPAVRDAVRHASPVLAHSLDALTAGEDIEADRAHGMLLSLAAYCHRMATRATPFGLFAGIAETAFGPNPQVRWGDEHQAVARADSRWLTEVIGTLESIPPVREQLWLVASTIATRRAERLVVPWQPRQLDATGTEVHEISLRLEPEVRVLIDLAASPVRYSDLFDEVMAQFAEHTADTVRSLLDELITHRVLSTCLHPPATETDALSYVLDQLVRVGAHQVPEVTELVADLHDIHQLMAHHNTAPAASGGPLRTHIQERMATHGGVAAQPIALDTVLDVDAVLPREVAWEAERAAQTLARISPEPYGQRHWRAYRDRFLDRYGPDAEVPLLQLTSPCGLGLPGGYHGTPTAGTAPHPLSHRDTVLLTVAQHAVLTGGELVLDDQLADRIAVGDPSQMTLPPHLELLAEVHSPTIEALTDGNFELAVRGTSRGWGHLSGGRFAALLTTRPTSPLLRTLAQRPTSTQGALPAQLSFPALTPSAGHIARTPQVMPAVISLAEHRDPAADLIALSDLAVMCDGHVLHLLSRSRGQIIEASSMQPLQIECQTPVLARFLDELVRGQVVQMTGPTGTLRPMHWGAAGRLPVLPRLRAGRSVLSPAMWQITPTDLPGPRASMDQWHDAFAALRTQRHIPQHVQLEIFDHRIGLDLDSSGDLSLLRTRTTDNPWPMHFVEAPARDAFGWCGRPAEIVTLLRPAHPARTAPNVRALAQPSHHTAHQPGASRYIHTHLFGPAQGRRDIITDHLPALLADLGQPLWWTRPHDGRDPHLELTIRLCDPTYAGHAVQQLGTWAEHLVATGALRDITLIPYRPHTGLWGEGPVLEAAEEVAAADSVVIAHQLTTTRDTDQHVLAAINLLDIADGFLGSQEAGRAWLVSRPKTPASGPLAHDTQRETTRLADNLTNAQDGSPRAMRRHALAAYKKLLRAETIDTDRALDNLLHNHCLQTFGRNQEAEQISQRLARGHALAATKRTNPHRTAPAHQLPPFDSCPDAP</sequence>
<dbReference type="Pfam" id="PF04738">
    <property type="entry name" value="Lant_dehydr_N"/>
    <property type="match status" value="1"/>
</dbReference>
<evidence type="ECO:0000256" key="1">
    <source>
        <dbReference type="SAM" id="MobiDB-lite"/>
    </source>
</evidence>
<keyword evidence="5" id="KW-1185">Reference proteome</keyword>
<protein>
    <submittedName>
        <fullName evidence="4">Thiopeptide-type bacteriocin biosynthesis protein</fullName>
    </submittedName>
</protein>
<comment type="caution">
    <text evidence="4">The sequence shown here is derived from an EMBL/GenBank/DDBJ whole genome shotgun (WGS) entry which is preliminary data.</text>
</comment>
<dbReference type="AlphaFoldDB" id="A0A7W9V0W9"/>
<gene>
    <name evidence="4" type="ORF">FHS42_005762</name>
</gene>
<evidence type="ECO:0000259" key="3">
    <source>
        <dbReference type="Pfam" id="PF14028"/>
    </source>
</evidence>
<dbReference type="Proteomes" id="UP000588098">
    <property type="component" value="Unassembled WGS sequence"/>
</dbReference>
<reference evidence="4 5" key="1">
    <citation type="submission" date="2020-08" db="EMBL/GenBank/DDBJ databases">
        <title>Genomic Encyclopedia of Type Strains, Phase III (KMG-III): the genomes of soil and plant-associated and newly described type strains.</title>
        <authorList>
            <person name="Whitman W."/>
        </authorList>
    </citation>
    <scope>NUCLEOTIDE SEQUENCE [LARGE SCALE GENOMIC DNA]</scope>
    <source>
        <strain evidence="4 5">CECT 8305</strain>
    </source>
</reference>
<evidence type="ECO:0000313" key="5">
    <source>
        <dbReference type="Proteomes" id="UP000588098"/>
    </source>
</evidence>
<proteinExistence type="predicted"/>
<organism evidence="4 5">
    <name type="scientific">Streptomyces zagrosensis</name>
    <dbReference type="NCBI Taxonomy" id="1042984"/>
    <lineage>
        <taxon>Bacteria</taxon>
        <taxon>Bacillati</taxon>
        <taxon>Actinomycetota</taxon>
        <taxon>Actinomycetes</taxon>
        <taxon>Kitasatosporales</taxon>
        <taxon>Streptomycetaceae</taxon>
        <taxon>Streptomyces</taxon>
    </lineage>
</organism>
<feature type="region of interest" description="Disordered" evidence="1">
    <location>
        <begin position="1023"/>
        <end position="1047"/>
    </location>
</feature>
<dbReference type="InterPro" id="IPR006827">
    <property type="entry name" value="Lant_deHydtase_N"/>
</dbReference>
<feature type="domain" description="Lantibiotic dehydratase N-terminal" evidence="2">
    <location>
        <begin position="57"/>
        <end position="713"/>
    </location>
</feature>
<dbReference type="NCBIfam" id="TIGR03891">
    <property type="entry name" value="thiopep_ocin"/>
    <property type="match status" value="1"/>
</dbReference>
<name>A0A7W9V0W9_9ACTN</name>